<feature type="non-terminal residue" evidence="2">
    <location>
        <position position="1"/>
    </location>
</feature>
<proteinExistence type="predicted"/>
<dbReference type="OrthoDB" id="20105at2759"/>
<dbReference type="AlphaFoldDB" id="A0A812X9E1"/>
<feature type="transmembrane region" description="Helical" evidence="1">
    <location>
        <begin position="212"/>
        <end position="240"/>
    </location>
</feature>
<accession>A0A812X9E1</accession>
<reference evidence="2" key="1">
    <citation type="submission" date="2021-02" db="EMBL/GenBank/DDBJ databases">
        <authorList>
            <person name="Dougan E. K."/>
            <person name="Rhodes N."/>
            <person name="Thang M."/>
            <person name="Chan C."/>
        </authorList>
    </citation>
    <scope>NUCLEOTIDE SEQUENCE</scope>
</reference>
<keyword evidence="1" id="KW-0472">Membrane</keyword>
<evidence type="ECO:0000256" key="1">
    <source>
        <dbReference type="SAM" id="Phobius"/>
    </source>
</evidence>
<dbReference type="Proteomes" id="UP000649617">
    <property type="component" value="Unassembled WGS sequence"/>
</dbReference>
<feature type="transmembrane region" description="Helical" evidence="1">
    <location>
        <begin position="188"/>
        <end position="205"/>
    </location>
</feature>
<sequence>MARHVAGHWMKADAGVLDLVGMLWADFANEPVGKDFSPVGDEEKAQASRPRRRRMEPSALCYVASAGEVVGHLTMILAITWMSCKFREPHAKIEDPLRQLRYIMTMLLIPVVLYTTAKNWYRGLHFPLTASASFQVLRNRRVESFIPVDLTGADLYCMLANGFFFCGLFLWNYVLLLQRRRDRDVFDPSAHMLVALCLFGSVLRAKSLLLCFLFFGLLCLLLGGLLCSGPLACIALLIWIGVGFRGPSSKIDFSLDMGRFLWGATDVNTGPTSVTKARHCRIDVVQYLSSHMEVLDVMPVPKLDPGEAIP</sequence>
<feature type="transmembrane region" description="Helical" evidence="1">
    <location>
        <begin position="102"/>
        <end position="121"/>
    </location>
</feature>
<name>A0A812X9E1_SYMPI</name>
<gene>
    <name evidence="2" type="ORF">SPIL2461_LOCUS20323</name>
</gene>
<keyword evidence="3" id="KW-1185">Reference proteome</keyword>
<feature type="transmembrane region" description="Helical" evidence="1">
    <location>
        <begin position="155"/>
        <end position="176"/>
    </location>
</feature>
<organism evidence="2 3">
    <name type="scientific">Symbiodinium pilosum</name>
    <name type="common">Dinoflagellate</name>
    <dbReference type="NCBI Taxonomy" id="2952"/>
    <lineage>
        <taxon>Eukaryota</taxon>
        <taxon>Sar</taxon>
        <taxon>Alveolata</taxon>
        <taxon>Dinophyceae</taxon>
        <taxon>Suessiales</taxon>
        <taxon>Symbiodiniaceae</taxon>
        <taxon>Symbiodinium</taxon>
    </lineage>
</organism>
<keyword evidence="1" id="KW-0812">Transmembrane</keyword>
<feature type="transmembrane region" description="Helical" evidence="1">
    <location>
        <begin position="59"/>
        <end position="82"/>
    </location>
</feature>
<evidence type="ECO:0000313" key="3">
    <source>
        <dbReference type="Proteomes" id="UP000649617"/>
    </source>
</evidence>
<evidence type="ECO:0000313" key="2">
    <source>
        <dbReference type="EMBL" id="CAE7715551.1"/>
    </source>
</evidence>
<dbReference type="EMBL" id="CAJNIZ010045291">
    <property type="protein sequence ID" value="CAE7715551.1"/>
    <property type="molecule type" value="Genomic_DNA"/>
</dbReference>
<comment type="caution">
    <text evidence="2">The sequence shown here is derived from an EMBL/GenBank/DDBJ whole genome shotgun (WGS) entry which is preliminary data.</text>
</comment>
<keyword evidence="1" id="KW-1133">Transmembrane helix</keyword>
<protein>
    <submittedName>
        <fullName evidence="2">Uncharacterized protein</fullName>
    </submittedName>
</protein>